<dbReference type="SMART" id="SM00855">
    <property type="entry name" value="PGAM"/>
    <property type="match status" value="1"/>
</dbReference>
<dbReference type="Proteomes" id="UP000824031">
    <property type="component" value="Unassembled WGS sequence"/>
</dbReference>
<gene>
    <name evidence="1" type="ORF">H9810_08205</name>
</gene>
<dbReference type="GO" id="GO:0005737">
    <property type="term" value="C:cytoplasm"/>
    <property type="evidence" value="ECO:0007669"/>
    <property type="project" value="TreeGrafter"/>
</dbReference>
<accession>A0A9D2JHC3</accession>
<dbReference type="InterPro" id="IPR029033">
    <property type="entry name" value="His_PPase_superfam"/>
</dbReference>
<protein>
    <submittedName>
        <fullName evidence="1">Histidine phosphatase family protein</fullName>
    </submittedName>
</protein>
<evidence type="ECO:0000313" key="1">
    <source>
        <dbReference type="EMBL" id="HIZ48684.1"/>
    </source>
</evidence>
<dbReference type="GO" id="GO:0016791">
    <property type="term" value="F:phosphatase activity"/>
    <property type="evidence" value="ECO:0007669"/>
    <property type="project" value="TreeGrafter"/>
</dbReference>
<dbReference type="PANTHER" id="PTHR48100">
    <property type="entry name" value="BROAD-SPECIFICITY PHOSPHATASE YOR283W-RELATED"/>
    <property type="match status" value="1"/>
</dbReference>
<organism evidence="1 2">
    <name type="scientific">Candidatus Gemmiger excrementavium</name>
    <dbReference type="NCBI Taxonomy" id="2838608"/>
    <lineage>
        <taxon>Bacteria</taxon>
        <taxon>Bacillati</taxon>
        <taxon>Bacillota</taxon>
        <taxon>Clostridia</taxon>
        <taxon>Eubacteriales</taxon>
        <taxon>Gemmiger</taxon>
    </lineage>
</organism>
<evidence type="ECO:0000313" key="2">
    <source>
        <dbReference type="Proteomes" id="UP000824031"/>
    </source>
</evidence>
<dbReference type="SUPFAM" id="SSF53254">
    <property type="entry name" value="Phosphoglycerate mutase-like"/>
    <property type="match status" value="1"/>
</dbReference>
<dbReference type="InterPro" id="IPR013078">
    <property type="entry name" value="His_Pase_superF_clade-1"/>
</dbReference>
<sequence length="213" mass="24297">MKYYKLHLIRHGLTAGNLQGLYIGSGTDLPLCEEGRAQLKELKAQFSYPDVPLVFTSPLLRATQTADLLFPGVRQIELQDLREMAFGKFEGQPLQQLVKDPEFAQWMDPTSRTVPAGAEDRQAFFNRTAGMLMKMFEYMLRTHTYEAACVSHGGVIMNMLAQHALPFRKPEEWMTDPGAGYSLRLDAEMWMRDHLAEAYDVVPQGYLDDMEQE</sequence>
<dbReference type="CDD" id="cd07067">
    <property type="entry name" value="HP_PGM_like"/>
    <property type="match status" value="1"/>
</dbReference>
<dbReference type="EMBL" id="DXBO01000122">
    <property type="protein sequence ID" value="HIZ48684.1"/>
    <property type="molecule type" value="Genomic_DNA"/>
</dbReference>
<dbReference type="AlphaFoldDB" id="A0A9D2JHC3"/>
<dbReference type="InterPro" id="IPR050275">
    <property type="entry name" value="PGM_Phosphatase"/>
</dbReference>
<dbReference type="Pfam" id="PF00300">
    <property type="entry name" value="His_Phos_1"/>
    <property type="match status" value="1"/>
</dbReference>
<reference evidence="1" key="2">
    <citation type="submission" date="2021-04" db="EMBL/GenBank/DDBJ databases">
        <authorList>
            <person name="Gilroy R."/>
        </authorList>
    </citation>
    <scope>NUCLEOTIDE SEQUENCE</scope>
    <source>
        <strain evidence="1">3436</strain>
    </source>
</reference>
<dbReference type="Gene3D" id="3.40.50.1240">
    <property type="entry name" value="Phosphoglycerate mutase-like"/>
    <property type="match status" value="1"/>
</dbReference>
<reference evidence="1" key="1">
    <citation type="journal article" date="2021" name="PeerJ">
        <title>Extensive microbial diversity within the chicken gut microbiome revealed by metagenomics and culture.</title>
        <authorList>
            <person name="Gilroy R."/>
            <person name="Ravi A."/>
            <person name="Getino M."/>
            <person name="Pursley I."/>
            <person name="Horton D.L."/>
            <person name="Alikhan N.F."/>
            <person name="Baker D."/>
            <person name="Gharbi K."/>
            <person name="Hall N."/>
            <person name="Watson M."/>
            <person name="Adriaenssens E.M."/>
            <person name="Foster-Nyarko E."/>
            <person name="Jarju S."/>
            <person name="Secka A."/>
            <person name="Antonio M."/>
            <person name="Oren A."/>
            <person name="Chaudhuri R.R."/>
            <person name="La Ragione R."/>
            <person name="Hildebrand F."/>
            <person name="Pallen M.J."/>
        </authorList>
    </citation>
    <scope>NUCLEOTIDE SEQUENCE</scope>
    <source>
        <strain evidence="1">3436</strain>
    </source>
</reference>
<name>A0A9D2JHC3_9FIRM</name>
<comment type="caution">
    <text evidence="1">The sequence shown here is derived from an EMBL/GenBank/DDBJ whole genome shotgun (WGS) entry which is preliminary data.</text>
</comment>
<dbReference type="PANTHER" id="PTHR48100:SF59">
    <property type="entry name" value="ADENOSYLCOBALAMIN_ALPHA-RIBAZOLE PHOSPHATASE"/>
    <property type="match status" value="1"/>
</dbReference>
<proteinExistence type="predicted"/>